<feature type="domain" description="Peptidase C14 caspase" evidence="3">
    <location>
        <begin position="7"/>
        <end position="308"/>
    </location>
</feature>
<protein>
    <recommendedName>
        <fullName evidence="3">Peptidase C14 caspase domain-containing protein</fullName>
    </recommendedName>
</protein>
<feature type="region of interest" description="Disordered" evidence="2">
    <location>
        <begin position="64"/>
        <end position="85"/>
    </location>
</feature>
<evidence type="ECO:0000313" key="4">
    <source>
        <dbReference type="EMBL" id="EWC46495.1"/>
    </source>
</evidence>
<dbReference type="GO" id="GO:0005737">
    <property type="term" value="C:cytoplasm"/>
    <property type="evidence" value="ECO:0007669"/>
    <property type="project" value="TreeGrafter"/>
</dbReference>
<dbReference type="Pfam" id="PF00656">
    <property type="entry name" value="Peptidase_C14"/>
    <property type="match status" value="1"/>
</dbReference>
<name>W7IBR7_9PEZI</name>
<dbReference type="PANTHER" id="PTHR48104">
    <property type="entry name" value="METACASPASE-4"/>
    <property type="match status" value="1"/>
</dbReference>
<dbReference type="AlphaFoldDB" id="W7IBR7"/>
<sequence length="717" mass="79434">MAHNPERWALLIGIDFYFAAEAGEAKTRSLKFHHLTGCVRDVRGIEKHLQSIGVCTTRITKLTASKGESESKPKEDPRSLPTHSNIIRELDRITRSASPGDLIYIHYSGHGVRRNVLASAGTSGEGGDEFSGAAFAPTDVMIGGAYLTGYHLGDMVKQMVEQKKLRVTLTLDCCFSGRGLRRSESYTVRTPPGAVDNSVLPSDEQADRAIAAITGPTSASDPKTRNAMFKPCWLSNPVGCTVLTACQFNQAAGEDRFADAGGKHGVLTYWMLNILQKCSGGPTPSFSRVKEHVEVKIKSMRPRLAQSPVLHGDGDYAFFGKELVIERPACHVLSVYDDCVDLDIGRAQGAAEGAIYEIYPEGCDIDSPNATPIEAHIIELDGFSDFRSTARLEHPDHPMHRGATIKPGCRAMLQTWALESDTFVQWNPPEGRPDLAGFEDVLKTYIEKTPGLYLNSDFASEPTFTISVHPQHKTFEIYENGKRLARLPRIVSKDVEQQAESLAYALRRVARFRDIKRLGNDDGCNPLEPGSFLFQLHGESGEHLRKDTDGVYRVVDGQSVTISFKLLNSRNRESDLDSVDVAFFNLNPSWGIQKLYPGPGQSVHKTHEKSTERFSIQMSIPQRTSAEDPEEIEDTIRAYVYAGDQPPSWDELVLEDLPVEDTLIPLDFRIDAIKTQEPQKKPAMQRNAGVNGRSTKEPRWGVLDIKIRTIPRTSSPS</sequence>
<dbReference type="Gene3D" id="3.40.50.1460">
    <property type="match status" value="1"/>
</dbReference>
<dbReference type="GO" id="GO:0006508">
    <property type="term" value="P:proteolysis"/>
    <property type="evidence" value="ECO:0007669"/>
    <property type="project" value="InterPro"/>
</dbReference>
<feature type="compositionally biased region" description="Basic and acidic residues" evidence="2">
    <location>
        <begin position="67"/>
        <end position="78"/>
    </location>
</feature>
<dbReference type="Proteomes" id="UP000024837">
    <property type="component" value="Unassembled WGS sequence"/>
</dbReference>
<dbReference type="PANTHER" id="PTHR48104:SF30">
    <property type="entry name" value="METACASPASE-1"/>
    <property type="match status" value="1"/>
</dbReference>
<comment type="similarity">
    <text evidence="1">Belongs to the peptidase C14B family.</text>
</comment>
<evidence type="ECO:0000256" key="1">
    <source>
        <dbReference type="ARBA" id="ARBA00009005"/>
    </source>
</evidence>
<dbReference type="InterPro" id="IPR011600">
    <property type="entry name" value="Pept_C14_caspase"/>
</dbReference>
<accession>W7IBR7</accession>
<reference evidence="4 5" key="1">
    <citation type="submission" date="2013-05" db="EMBL/GenBank/DDBJ databases">
        <title>Drechslerella stenobrocha genome reveals carnivorous origination and mechanical trapping mechanism of predatory fungi.</title>
        <authorList>
            <person name="Liu X."/>
            <person name="Zhang W."/>
            <person name="Liu K."/>
        </authorList>
    </citation>
    <scope>NUCLEOTIDE SEQUENCE [LARGE SCALE GENOMIC DNA]</scope>
    <source>
        <strain evidence="4 5">248</strain>
    </source>
</reference>
<dbReference type="EMBL" id="KI966417">
    <property type="protein sequence ID" value="EWC46495.1"/>
    <property type="molecule type" value="Genomic_DNA"/>
</dbReference>
<evidence type="ECO:0000256" key="2">
    <source>
        <dbReference type="SAM" id="MobiDB-lite"/>
    </source>
</evidence>
<keyword evidence="5" id="KW-1185">Reference proteome</keyword>
<dbReference type="HOGENOM" id="CLU_016732_0_0_1"/>
<proteinExistence type="inferred from homology"/>
<dbReference type="OrthoDB" id="3223806at2759"/>
<evidence type="ECO:0000259" key="3">
    <source>
        <dbReference type="Pfam" id="PF00656"/>
    </source>
</evidence>
<evidence type="ECO:0000313" key="5">
    <source>
        <dbReference type="Proteomes" id="UP000024837"/>
    </source>
</evidence>
<organism evidence="4 5">
    <name type="scientific">Drechslerella stenobrocha 248</name>
    <dbReference type="NCBI Taxonomy" id="1043628"/>
    <lineage>
        <taxon>Eukaryota</taxon>
        <taxon>Fungi</taxon>
        <taxon>Dikarya</taxon>
        <taxon>Ascomycota</taxon>
        <taxon>Pezizomycotina</taxon>
        <taxon>Orbiliomycetes</taxon>
        <taxon>Orbiliales</taxon>
        <taxon>Orbiliaceae</taxon>
        <taxon>Drechslerella</taxon>
    </lineage>
</organism>
<dbReference type="InterPro" id="IPR050452">
    <property type="entry name" value="Metacaspase"/>
</dbReference>
<dbReference type="GO" id="GO:0004197">
    <property type="term" value="F:cysteine-type endopeptidase activity"/>
    <property type="evidence" value="ECO:0007669"/>
    <property type="project" value="InterPro"/>
</dbReference>
<feature type="region of interest" description="Disordered" evidence="2">
    <location>
        <begin position="677"/>
        <end position="697"/>
    </location>
</feature>
<gene>
    <name evidence="4" type="ORF">DRE_04218</name>
</gene>